<name>A0A2V3PM36_9BACT</name>
<comment type="similarity">
    <text evidence="2 7">Belongs to the ExbD/TolR family.</text>
</comment>
<dbReference type="Pfam" id="PF02472">
    <property type="entry name" value="ExbD"/>
    <property type="match status" value="1"/>
</dbReference>
<dbReference type="OrthoDB" id="9793581at2"/>
<dbReference type="RefSeq" id="WP_110311137.1">
    <property type="nucleotide sequence ID" value="NZ_QICL01000016.1"/>
</dbReference>
<evidence type="ECO:0000256" key="6">
    <source>
        <dbReference type="ARBA" id="ARBA00023136"/>
    </source>
</evidence>
<evidence type="ECO:0000256" key="1">
    <source>
        <dbReference type="ARBA" id="ARBA00004162"/>
    </source>
</evidence>
<dbReference type="PANTHER" id="PTHR30558">
    <property type="entry name" value="EXBD MEMBRANE COMPONENT OF PMF-DRIVEN MACROMOLECULE IMPORT SYSTEM"/>
    <property type="match status" value="1"/>
</dbReference>
<keyword evidence="3" id="KW-1003">Cell membrane</keyword>
<evidence type="ECO:0000256" key="2">
    <source>
        <dbReference type="ARBA" id="ARBA00005811"/>
    </source>
</evidence>
<evidence type="ECO:0000256" key="7">
    <source>
        <dbReference type="RuleBase" id="RU003879"/>
    </source>
</evidence>
<evidence type="ECO:0000256" key="3">
    <source>
        <dbReference type="ARBA" id="ARBA00022475"/>
    </source>
</evidence>
<keyword evidence="7" id="KW-0813">Transport</keyword>
<dbReference type="InterPro" id="IPR003400">
    <property type="entry name" value="ExbD"/>
</dbReference>
<dbReference type="AlphaFoldDB" id="A0A2V3PM36"/>
<protein>
    <submittedName>
        <fullName evidence="9">Biopolymer transport protein ExbD</fullName>
    </submittedName>
</protein>
<dbReference type="GO" id="GO:0005886">
    <property type="term" value="C:plasma membrane"/>
    <property type="evidence" value="ECO:0007669"/>
    <property type="project" value="UniProtKB-SubCell"/>
</dbReference>
<keyword evidence="7" id="KW-0653">Protein transport</keyword>
<keyword evidence="10" id="KW-1185">Reference proteome</keyword>
<dbReference type="GO" id="GO:0022857">
    <property type="term" value="F:transmembrane transporter activity"/>
    <property type="evidence" value="ECO:0007669"/>
    <property type="project" value="InterPro"/>
</dbReference>
<evidence type="ECO:0000256" key="4">
    <source>
        <dbReference type="ARBA" id="ARBA00022692"/>
    </source>
</evidence>
<gene>
    <name evidence="9" type="ORF">CLV62_11623</name>
</gene>
<dbReference type="GO" id="GO:0015031">
    <property type="term" value="P:protein transport"/>
    <property type="evidence" value="ECO:0007669"/>
    <property type="project" value="UniProtKB-KW"/>
</dbReference>
<comment type="caution">
    <text evidence="9">The sequence shown here is derived from an EMBL/GenBank/DDBJ whole genome shotgun (WGS) entry which is preliminary data.</text>
</comment>
<organism evidence="9 10">
    <name type="scientific">Dysgonomonas alginatilytica</name>
    <dbReference type="NCBI Taxonomy" id="1605892"/>
    <lineage>
        <taxon>Bacteria</taxon>
        <taxon>Pseudomonadati</taxon>
        <taxon>Bacteroidota</taxon>
        <taxon>Bacteroidia</taxon>
        <taxon>Bacteroidales</taxon>
        <taxon>Dysgonomonadaceae</taxon>
        <taxon>Dysgonomonas</taxon>
    </lineage>
</organism>
<keyword evidence="6 8" id="KW-0472">Membrane</keyword>
<sequence>MKIQRRKNRAAEVYTASLNDIMFFLLLFFLIVSTMVTPAAIRVLLPNSSTAEKVATKKNINLIVTSDLTYYVNDKQVPFEALEGELSTVIGERHEEDDINVLLQADRALNLQDIINVIDIGNKLRVKMVLFTQKD</sequence>
<accession>A0A2V3PM36</accession>
<keyword evidence="4 7" id="KW-0812">Transmembrane</keyword>
<dbReference type="EMBL" id="QICL01000016">
    <property type="protein sequence ID" value="PXV62983.1"/>
    <property type="molecule type" value="Genomic_DNA"/>
</dbReference>
<proteinExistence type="inferred from homology"/>
<feature type="transmembrane region" description="Helical" evidence="8">
    <location>
        <begin position="21"/>
        <end position="45"/>
    </location>
</feature>
<comment type="subcellular location">
    <subcellularLocation>
        <location evidence="1">Cell membrane</location>
        <topology evidence="1">Single-pass membrane protein</topology>
    </subcellularLocation>
    <subcellularLocation>
        <location evidence="7">Cell membrane</location>
        <topology evidence="7">Single-pass type II membrane protein</topology>
    </subcellularLocation>
</comment>
<dbReference type="Proteomes" id="UP000247973">
    <property type="component" value="Unassembled WGS sequence"/>
</dbReference>
<evidence type="ECO:0000256" key="5">
    <source>
        <dbReference type="ARBA" id="ARBA00022989"/>
    </source>
</evidence>
<dbReference type="Gene3D" id="3.30.420.270">
    <property type="match status" value="1"/>
</dbReference>
<evidence type="ECO:0000256" key="8">
    <source>
        <dbReference type="SAM" id="Phobius"/>
    </source>
</evidence>
<reference evidence="9 10" key="1">
    <citation type="submission" date="2018-03" db="EMBL/GenBank/DDBJ databases">
        <title>Genomic Encyclopedia of Archaeal and Bacterial Type Strains, Phase II (KMG-II): from individual species to whole genera.</title>
        <authorList>
            <person name="Goeker M."/>
        </authorList>
    </citation>
    <scope>NUCLEOTIDE SEQUENCE [LARGE SCALE GENOMIC DNA]</scope>
    <source>
        <strain evidence="9 10">DSM 100214</strain>
    </source>
</reference>
<evidence type="ECO:0000313" key="10">
    <source>
        <dbReference type="Proteomes" id="UP000247973"/>
    </source>
</evidence>
<evidence type="ECO:0000313" key="9">
    <source>
        <dbReference type="EMBL" id="PXV62983.1"/>
    </source>
</evidence>
<keyword evidence="5 8" id="KW-1133">Transmembrane helix</keyword>